<dbReference type="Pfam" id="PF07441">
    <property type="entry name" value="BofA"/>
    <property type="match status" value="1"/>
</dbReference>
<reference evidence="2" key="2">
    <citation type="journal article" date="2021" name="PeerJ">
        <title>Extensive microbial diversity within the chicken gut microbiome revealed by metagenomics and culture.</title>
        <authorList>
            <person name="Gilroy R."/>
            <person name="Ravi A."/>
            <person name="Getino M."/>
            <person name="Pursley I."/>
            <person name="Horton D.L."/>
            <person name="Alikhan N.F."/>
            <person name="Baker D."/>
            <person name="Gharbi K."/>
            <person name="Hall N."/>
            <person name="Watson M."/>
            <person name="Adriaenssens E.M."/>
            <person name="Foster-Nyarko E."/>
            <person name="Jarju S."/>
            <person name="Secka A."/>
            <person name="Antonio M."/>
            <person name="Oren A."/>
            <person name="Chaudhuri R.R."/>
            <person name="La Ragione R."/>
            <person name="Hildebrand F."/>
            <person name="Pallen M.J."/>
        </authorList>
    </citation>
    <scope>NUCLEOTIDE SEQUENCE</scope>
    <source>
        <strain evidence="2">F6-4510</strain>
    </source>
</reference>
<dbReference type="EMBL" id="JADIMX010000053">
    <property type="protein sequence ID" value="MBO8434242.1"/>
    <property type="molecule type" value="Genomic_DNA"/>
</dbReference>
<organism evidence="2 3">
    <name type="scientific">Candidatus Fimicola merdigallinarum</name>
    <dbReference type="NCBI Taxonomy" id="2840819"/>
    <lineage>
        <taxon>Bacteria</taxon>
        <taxon>Bacillati</taxon>
        <taxon>Bacillota</taxon>
        <taxon>Clostridia</taxon>
        <taxon>Lachnospirales</taxon>
        <taxon>Lachnospiraceae</taxon>
        <taxon>Lachnospiraceae incertae sedis</taxon>
        <taxon>Candidatus Fimicola</taxon>
    </lineage>
</organism>
<feature type="transmembrane region" description="Helical" evidence="1">
    <location>
        <begin position="33"/>
        <end position="55"/>
    </location>
</feature>
<feature type="transmembrane region" description="Helical" evidence="1">
    <location>
        <begin position="6"/>
        <end position="26"/>
    </location>
</feature>
<evidence type="ECO:0000313" key="2">
    <source>
        <dbReference type="EMBL" id="MBO8434242.1"/>
    </source>
</evidence>
<keyword evidence="1" id="KW-1133">Transmembrane helix</keyword>
<comment type="caution">
    <text evidence="2">The sequence shown here is derived from an EMBL/GenBank/DDBJ whole genome shotgun (WGS) entry which is preliminary data.</text>
</comment>
<dbReference type="InterPro" id="IPR010001">
    <property type="entry name" value="BofA"/>
</dbReference>
<proteinExistence type="predicted"/>
<reference evidence="2" key="1">
    <citation type="submission" date="2020-10" db="EMBL/GenBank/DDBJ databases">
        <authorList>
            <person name="Gilroy R."/>
        </authorList>
    </citation>
    <scope>NUCLEOTIDE SEQUENCE</scope>
    <source>
        <strain evidence="2">F6-4510</strain>
    </source>
</reference>
<dbReference type="AlphaFoldDB" id="A0A9D9H3T7"/>
<feature type="transmembrane region" description="Helical" evidence="1">
    <location>
        <begin position="61"/>
        <end position="81"/>
    </location>
</feature>
<name>A0A9D9H3T7_9FIRM</name>
<keyword evidence="1" id="KW-0812">Transmembrane</keyword>
<keyword evidence="1" id="KW-0472">Membrane</keyword>
<sequence>MGSDNMIHIMLLICFIILICVLFSNIIKFLLRFFINAGFGYILFTILNTIGLSIGGNLVTFLLSGFLGLPGIFCILTINAII</sequence>
<gene>
    <name evidence="2" type="ORF">IAC55_02820</name>
</gene>
<evidence type="ECO:0000256" key="1">
    <source>
        <dbReference type="SAM" id="Phobius"/>
    </source>
</evidence>
<protein>
    <submittedName>
        <fullName evidence="2">Pro-sigmaK processing inhibitor BofA family protein</fullName>
    </submittedName>
</protein>
<dbReference type="Proteomes" id="UP000823611">
    <property type="component" value="Unassembled WGS sequence"/>
</dbReference>
<evidence type="ECO:0000313" key="3">
    <source>
        <dbReference type="Proteomes" id="UP000823611"/>
    </source>
</evidence>
<accession>A0A9D9H3T7</accession>